<dbReference type="PANTHER" id="PTHR31025">
    <property type="entry name" value="SI:CH211-196P9.1-RELATED"/>
    <property type="match status" value="1"/>
</dbReference>
<evidence type="ECO:0000313" key="3">
    <source>
        <dbReference type="Proteomes" id="UP000694701"/>
    </source>
</evidence>
<keyword evidence="1" id="KW-0175">Coiled coil</keyword>
<evidence type="ECO:0000313" key="2">
    <source>
        <dbReference type="Ensembl" id="ENSCCRP00020004895.1"/>
    </source>
</evidence>
<feature type="coiled-coil region" evidence="1">
    <location>
        <begin position="280"/>
        <end position="309"/>
    </location>
</feature>
<dbReference type="Proteomes" id="UP000694701">
    <property type="component" value="Unplaced"/>
</dbReference>
<reference evidence="2" key="1">
    <citation type="submission" date="2025-08" db="UniProtKB">
        <authorList>
            <consortium name="Ensembl"/>
        </authorList>
    </citation>
    <scope>IDENTIFICATION</scope>
</reference>
<proteinExistence type="predicted"/>
<sequence length="560" mass="64830">MSTQFNKRMLNTKWYILFQKTTMLLRVIVNLACIKKVTLPKVLSSVVEFKEILCDKLKIDQNFVIQYEDPDFDGQLCNLRNIEELPSEKVTLKIIWETAAVAEPTRNESTGFETDFTLNTASISSNLSSPSSSTVREERWPRVFLIPNFSYDVEFRLRKANEVYEKQNTTIDVTRDIKIEILEKLAETMYSFKAFPSDSEIEQVALALVSRHPCLRELGCDTGCKGWKMSLKFKMGNYRQNLRNAGCSELDNKRDDGSRVPHKKPRRSEINFLPDNPVGLDDAALEHEREQLELEVKKRNMDMTKLNTKMETTFPLRRKEIVNEQPLVSVIKERWPGLFLEEQVSYNLCVHYFVLIVYRFYFSQIFILSLPQVCAEFQRITCVDLKTAFMTVLNKYSNALIKMYRAKSKDLGDDMKRILDHFDEQTTDILSHRHATALRGLPLYLRDRDAISKTCLDTDLEETYTRGVKLGILEVTEDDISQTKKKCLNYSIILEGTVVMEDPPDFSTAFMVLFGLLYALSIEYSKGLKYTFEAVQNIFVGWGQKCTNRVQSLNNKLLTV</sequence>
<dbReference type="Ensembl" id="ENSCCRT00020005559.1">
    <property type="protein sequence ID" value="ENSCCRP00020004895.1"/>
    <property type="gene ID" value="ENSCCRG00020002781.1"/>
</dbReference>
<evidence type="ECO:0000256" key="1">
    <source>
        <dbReference type="SAM" id="Coils"/>
    </source>
</evidence>
<dbReference type="AlphaFoldDB" id="A0A8C2C1U2"/>
<name>A0A8C2C1U2_CYPCA</name>
<dbReference type="PANTHER" id="PTHR31025:SF27">
    <property type="entry name" value="SI:CH211-193K19.2-RELATED"/>
    <property type="match status" value="1"/>
</dbReference>
<protein>
    <submittedName>
        <fullName evidence="2">Uncharacterized protein</fullName>
    </submittedName>
</protein>
<accession>A0A8C2C1U2</accession>
<organism evidence="2 3">
    <name type="scientific">Cyprinus carpio</name>
    <name type="common">Common carp</name>
    <dbReference type="NCBI Taxonomy" id="7962"/>
    <lineage>
        <taxon>Eukaryota</taxon>
        <taxon>Metazoa</taxon>
        <taxon>Chordata</taxon>
        <taxon>Craniata</taxon>
        <taxon>Vertebrata</taxon>
        <taxon>Euteleostomi</taxon>
        <taxon>Actinopterygii</taxon>
        <taxon>Neopterygii</taxon>
        <taxon>Teleostei</taxon>
        <taxon>Ostariophysi</taxon>
        <taxon>Cypriniformes</taxon>
        <taxon>Cyprinidae</taxon>
        <taxon>Cyprininae</taxon>
        <taxon>Cyprinus</taxon>
    </lineage>
</organism>